<dbReference type="KEGG" id="lel:PVL30_001661"/>
<dbReference type="eggNOG" id="ENOG502SABN">
    <property type="taxonomic scope" value="Eukaryota"/>
</dbReference>
<feature type="transmembrane region" description="Helical" evidence="1">
    <location>
        <begin position="54"/>
        <end position="79"/>
    </location>
</feature>
<sequence length="335" mass="38293">MEKFSTWRDKATGISPFMPQQFPISQKKPGKTSRTSTSTSFNFKFNFTNGFNKFILIIIRLPIFILKFPLFAITSILYSITGLRFLLSFTFYFLFGFQPIDFTVDGIKRSQVSKLEPFRPQRGDLIVTNYISPLDGFIMSLLTKGSGVVILIPDKNGILYKYTPWTLVNHCFGQVQGEIVGSNDELSKLRKRNAIFLLLEGTTSNNTAILPFIKLDPKYKFEDFQIKTLVMKLFPQYYTLPISNVASLYYLFELLTDLTSTKSVRCKIYKFQEGDDNKNNDDDGDDHALNSRGGLKLATLRKSFELNSLNAVGDELSVDAKNRFISYYFNHDVGK</sequence>
<keyword evidence="3" id="KW-1185">Reference proteome</keyword>
<dbReference type="Proteomes" id="UP000001996">
    <property type="component" value="Unassembled WGS sequence"/>
</dbReference>
<dbReference type="VEuPathDB" id="FungiDB:LELG_01688"/>
<dbReference type="STRING" id="379508.A5DWF2"/>
<dbReference type="HOGENOM" id="CLU_048121_1_0_1"/>
<dbReference type="OrthoDB" id="272512at2759"/>
<keyword evidence="1" id="KW-0812">Transmembrane</keyword>
<dbReference type="GeneID" id="5234365"/>
<dbReference type="InParanoid" id="A5DWF2"/>
<dbReference type="OMA" id="NWRDKGT"/>
<dbReference type="EMBL" id="CH981525">
    <property type="protein sequence ID" value="EDK43510.1"/>
    <property type="molecule type" value="Genomic_DNA"/>
</dbReference>
<keyword evidence="1" id="KW-0472">Membrane</keyword>
<protein>
    <recommendedName>
        <fullName evidence="4">Phospholipid/glycerol acyltransferase domain-containing protein</fullName>
    </recommendedName>
</protein>
<reference evidence="2 3" key="1">
    <citation type="journal article" date="2009" name="Nature">
        <title>Evolution of pathogenicity and sexual reproduction in eight Candida genomes.</title>
        <authorList>
            <person name="Butler G."/>
            <person name="Rasmussen M.D."/>
            <person name="Lin M.F."/>
            <person name="Santos M.A."/>
            <person name="Sakthikumar S."/>
            <person name="Munro C.A."/>
            <person name="Rheinbay E."/>
            <person name="Grabherr M."/>
            <person name="Forche A."/>
            <person name="Reedy J.L."/>
            <person name="Agrafioti I."/>
            <person name="Arnaud M.B."/>
            <person name="Bates S."/>
            <person name="Brown A.J."/>
            <person name="Brunke S."/>
            <person name="Costanzo M.C."/>
            <person name="Fitzpatrick D.A."/>
            <person name="de Groot P.W."/>
            <person name="Harris D."/>
            <person name="Hoyer L.L."/>
            <person name="Hube B."/>
            <person name="Klis F.M."/>
            <person name="Kodira C."/>
            <person name="Lennard N."/>
            <person name="Logue M.E."/>
            <person name="Martin R."/>
            <person name="Neiman A.M."/>
            <person name="Nikolaou E."/>
            <person name="Quail M.A."/>
            <person name="Quinn J."/>
            <person name="Santos M.C."/>
            <person name="Schmitzberger F.F."/>
            <person name="Sherlock G."/>
            <person name="Shah P."/>
            <person name="Silverstein K.A."/>
            <person name="Skrzypek M.S."/>
            <person name="Soll D."/>
            <person name="Staggs R."/>
            <person name="Stansfield I."/>
            <person name="Stumpf M.P."/>
            <person name="Sudbery P.E."/>
            <person name="Srikantha T."/>
            <person name="Zeng Q."/>
            <person name="Berman J."/>
            <person name="Berriman M."/>
            <person name="Heitman J."/>
            <person name="Gow N.A."/>
            <person name="Lorenz M.C."/>
            <person name="Birren B.W."/>
            <person name="Kellis M."/>
            <person name="Cuomo C.A."/>
        </authorList>
    </citation>
    <scope>NUCLEOTIDE SEQUENCE [LARGE SCALE GENOMIC DNA]</scope>
    <source>
        <strain evidence="3">ATCC 11503 / BCRC 21390 / CBS 2605 / JCM 1781 / NBRC 1676 / NRRL YB-4239</strain>
    </source>
</reference>
<evidence type="ECO:0000256" key="1">
    <source>
        <dbReference type="SAM" id="Phobius"/>
    </source>
</evidence>
<dbReference type="FunCoup" id="A5DWF2">
    <property type="interactions" value="66"/>
</dbReference>
<evidence type="ECO:0000313" key="3">
    <source>
        <dbReference type="Proteomes" id="UP000001996"/>
    </source>
</evidence>
<gene>
    <name evidence="2" type="ORF">LELG_01688</name>
</gene>
<proteinExistence type="predicted"/>
<evidence type="ECO:0008006" key="4">
    <source>
        <dbReference type="Google" id="ProtNLM"/>
    </source>
</evidence>
<accession>A5DWF2</accession>
<dbReference type="AlphaFoldDB" id="A5DWF2"/>
<keyword evidence="1" id="KW-1133">Transmembrane helix</keyword>
<name>A5DWF2_LODEL</name>
<evidence type="ECO:0000313" key="2">
    <source>
        <dbReference type="EMBL" id="EDK43510.1"/>
    </source>
</evidence>
<organism evidence="2 3">
    <name type="scientific">Lodderomyces elongisporus (strain ATCC 11503 / CBS 2605 / JCM 1781 / NBRC 1676 / NRRL YB-4239)</name>
    <name type="common">Yeast</name>
    <name type="synonym">Saccharomyces elongisporus</name>
    <dbReference type="NCBI Taxonomy" id="379508"/>
    <lineage>
        <taxon>Eukaryota</taxon>
        <taxon>Fungi</taxon>
        <taxon>Dikarya</taxon>
        <taxon>Ascomycota</taxon>
        <taxon>Saccharomycotina</taxon>
        <taxon>Pichiomycetes</taxon>
        <taxon>Debaryomycetaceae</taxon>
        <taxon>Candida/Lodderomyces clade</taxon>
        <taxon>Lodderomyces</taxon>
    </lineage>
</organism>